<keyword evidence="5 6" id="KW-0472">Membrane</keyword>
<sequence>SKVANSNFFQQNMKHCIPIFNPLIFSGIFMVLGALSLIVGVAFIASSNNILLTSPIIHENSINQQVHTIEINKNQINPNKHLGIMYQIDNFHQNVRSYVAQFDVTQWSSRNFSSIMVDKYCRKTQNISQVPDHPCGLIYQTRVTDDYIIGTNNLNFTLNNNILRHSDTVSNILFGEAFKQMPNWQRTAEWMRPSPFAKVTKIYGFVDQKDLITEFNQQLEIFNLTIYSQGEHKGEGIDGKPLVYSEYRKVVLFQTGMLGGKQETYAFGLISVIFGCISLGIMLLFIGIHFVKMKKGVDKKIKEWVVE</sequence>
<proteinExistence type="inferred from homology"/>
<keyword evidence="3 6" id="KW-0812">Transmembrane</keyword>
<dbReference type="AlphaFoldDB" id="A0A146KAW9"/>
<keyword evidence="7" id="KW-0131">Cell cycle</keyword>
<feature type="transmembrane region" description="Helical" evidence="6">
    <location>
        <begin position="265"/>
        <end position="291"/>
    </location>
</feature>
<accession>A0A146KAW9</accession>
<evidence type="ECO:0000313" key="7">
    <source>
        <dbReference type="EMBL" id="JAP92621.1"/>
    </source>
</evidence>
<comment type="similarity">
    <text evidence="2">Belongs to the CDC50/LEM3 family.</text>
</comment>
<evidence type="ECO:0000256" key="3">
    <source>
        <dbReference type="ARBA" id="ARBA00022692"/>
    </source>
</evidence>
<dbReference type="GO" id="GO:0005794">
    <property type="term" value="C:Golgi apparatus"/>
    <property type="evidence" value="ECO:0007669"/>
    <property type="project" value="TreeGrafter"/>
</dbReference>
<organism evidence="7">
    <name type="scientific">Trepomonas sp. PC1</name>
    <dbReference type="NCBI Taxonomy" id="1076344"/>
    <lineage>
        <taxon>Eukaryota</taxon>
        <taxon>Metamonada</taxon>
        <taxon>Diplomonadida</taxon>
        <taxon>Hexamitidae</taxon>
        <taxon>Hexamitinae</taxon>
        <taxon>Trepomonas</taxon>
    </lineage>
</organism>
<evidence type="ECO:0000256" key="5">
    <source>
        <dbReference type="ARBA" id="ARBA00023136"/>
    </source>
</evidence>
<protein>
    <submittedName>
        <fullName evidence="7">Cell division protein 50</fullName>
    </submittedName>
</protein>
<evidence type="ECO:0000256" key="2">
    <source>
        <dbReference type="ARBA" id="ARBA00009457"/>
    </source>
</evidence>
<name>A0A146KAW9_9EUKA</name>
<feature type="non-terminal residue" evidence="7">
    <location>
        <position position="1"/>
    </location>
</feature>
<feature type="transmembrane region" description="Helical" evidence="6">
    <location>
        <begin position="20"/>
        <end position="45"/>
    </location>
</feature>
<dbReference type="GO" id="GO:0005886">
    <property type="term" value="C:plasma membrane"/>
    <property type="evidence" value="ECO:0007669"/>
    <property type="project" value="TreeGrafter"/>
</dbReference>
<dbReference type="InterPro" id="IPR005045">
    <property type="entry name" value="CDC50/LEM3_fam"/>
</dbReference>
<dbReference type="EMBL" id="GDID01003985">
    <property type="protein sequence ID" value="JAP92621.1"/>
    <property type="molecule type" value="Transcribed_RNA"/>
</dbReference>
<dbReference type="GO" id="GO:0005783">
    <property type="term" value="C:endoplasmic reticulum"/>
    <property type="evidence" value="ECO:0007669"/>
    <property type="project" value="TreeGrafter"/>
</dbReference>
<dbReference type="PANTHER" id="PTHR10926">
    <property type="entry name" value="CELL CYCLE CONTROL PROTEIN 50"/>
    <property type="match status" value="1"/>
</dbReference>
<dbReference type="Pfam" id="PF03381">
    <property type="entry name" value="CDC50"/>
    <property type="match status" value="1"/>
</dbReference>
<comment type="subcellular location">
    <subcellularLocation>
        <location evidence="1">Membrane</location>
        <topology evidence="1">Multi-pass membrane protein</topology>
    </subcellularLocation>
</comment>
<evidence type="ECO:0000256" key="4">
    <source>
        <dbReference type="ARBA" id="ARBA00022989"/>
    </source>
</evidence>
<keyword evidence="4 6" id="KW-1133">Transmembrane helix</keyword>
<dbReference type="PANTHER" id="PTHR10926:SF0">
    <property type="entry name" value="CDC50, ISOFORM A"/>
    <property type="match status" value="1"/>
</dbReference>
<dbReference type="GO" id="GO:0051301">
    <property type="term" value="P:cell division"/>
    <property type="evidence" value="ECO:0007669"/>
    <property type="project" value="UniProtKB-KW"/>
</dbReference>
<reference evidence="7" key="1">
    <citation type="submission" date="2015-07" db="EMBL/GenBank/DDBJ databases">
        <title>Adaptation to a free-living lifestyle via gene acquisitions in the diplomonad Trepomonas sp. PC1.</title>
        <authorList>
            <person name="Xu F."/>
            <person name="Jerlstrom-Hultqvist J."/>
            <person name="Kolisko M."/>
            <person name="Simpson A.G.B."/>
            <person name="Roger A.J."/>
            <person name="Svard S.G."/>
            <person name="Andersson J.O."/>
        </authorList>
    </citation>
    <scope>NUCLEOTIDE SEQUENCE</scope>
    <source>
        <strain evidence="7">PC1</strain>
    </source>
</reference>
<evidence type="ECO:0000256" key="6">
    <source>
        <dbReference type="SAM" id="Phobius"/>
    </source>
</evidence>
<evidence type="ECO:0000256" key="1">
    <source>
        <dbReference type="ARBA" id="ARBA00004141"/>
    </source>
</evidence>
<gene>
    <name evidence="7" type="ORF">TPC1_15381</name>
</gene>
<keyword evidence="7" id="KW-0132">Cell division</keyword>